<reference evidence="10 11" key="1">
    <citation type="submission" date="2020-06" db="EMBL/GenBank/DDBJ databases">
        <title>Transcriptomic and genomic resources for Thalictrum thalictroides and T. hernandezii: Facilitating candidate gene discovery in an emerging model plant lineage.</title>
        <authorList>
            <person name="Arias T."/>
            <person name="Riano-Pachon D.M."/>
            <person name="Di Stilio V.S."/>
        </authorList>
    </citation>
    <scope>NUCLEOTIDE SEQUENCE [LARGE SCALE GENOMIC DNA]</scope>
    <source>
        <strain evidence="11">cv. WT478/WT964</strain>
        <tissue evidence="10">Leaves</tissue>
    </source>
</reference>
<dbReference type="Pfam" id="PF00628">
    <property type="entry name" value="PHD"/>
    <property type="match status" value="1"/>
</dbReference>
<dbReference type="InterPro" id="IPR000182">
    <property type="entry name" value="GNAT_dom"/>
</dbReference>
<proteinExistence type="predicted"/>
<keyword evidence="11" id="KW-1185">Reference proteome</keyword>
<dbReference type="PANTHER" id="PTHR46309">
    <property type="entry name" value="PHD FINGER PROTEIN 12"/>
    <property type="match status" value="1"/>
</dbReference>
<feature type="domain" description="PHD-type" evidence="8">
    <location>
        <begin position="732"/>
        <end position="777"/>
    </location>
</feature>
<dbReference type="CDD" id="cd04301">
    <property type="entry name" value="NAT_SF"/>
    <property type="match status" value="1"/>
</dbReference>
<dbReference type="InterPro" id="IPR001965">
    <property type="entry name" value="Znf_PHD"/>
</dbReference>
<gene>
    <name evidence="10" type="ORF">FRX31_016044</name>
</gene>
<organism evidence="10 11">
    <name type="scientific">Thalictrum thalictroides</name>
    <name type="common">Rue-anemone</name>
    <name type="synonym">Anemone thalictroides</name>
    <dbReference type="NCBI Taxonomy" id="46969"/>
    <lineage>
        <taxon>Eukaryota</taxon>
        <taxon>Viridiplantae</taxon>
        <taxon>Streptophyta</taxon>
        <taxon>Embryophyta</taxon>
        <taxon>Tracheophyta</taxon>
        <taxon>Spermatophyta</taxon>
        <taxon>Magnoliopsida</taxon>
        <taxon>Ranunculales</taxon>
        <taxon>Ranunculaceae</taxon>
        <taxon>Thalictroideae</taxon>
        <taxon>Thalictrum</taxon>
    </lineage>
</organism>
<dbReference type="SUPFAM" id="SSF55729">
    <property type="entry name" value="Acyl-CoA N-acyltransferases (Nat)"/>
    <property type="match status" value="1"/>
</dbReference>
<feature type="compositionally biased region" description="Basic and acidic residues" evidence="7">
    <location>
        <begin position="234"/>
        <end position="268"/>
    </location>
</feature>
<feature type="compositionally biased region" description="Basic residues" evidence="7">
    <location>
        <begin position="342"/>
        <end position="362"/>
    </location>
</feature>
<evidence type="ECO:0000256" key="1">
    <source>
        <dbReference type="ARBA" id="ARBA00004123"/>
    </source>
</evidence>
<dbReference type="InterPro" id="IPR032308">
    <property type="entry name" value="TDBD"/>
</dbReference>
<evidence type="ECO:0000256" key="7">
    <source>
        <dbReference type="SAM" id="MobiDB-lite"/>
    </source>
</evidence>
<dbReference type="Pfam" id="PF16135">
    <property type="entry name" value="TDBD"/>
    <property type="match status" value="1"/>
</dbReference>
<protein>
    <submittedName>
        <fullName evidence="10">Acyl-CoA N-acyltransferase with RING/FYVE/PHD-type zinc finger protein</fullName>
    </submittedName>
</protein>
<keyword evidence="5" id="KW-0539">Nucleus</keyword>
<sequence length="1383" mass="153371">MKEGLRSCGVPAKMENDNVPLIILVGKKKGRKSSGGGGGGEGGGSSGKEKVFELSKEKKRLRLASSDTESEKDLSARRKVGRKNNADRFDPVVVKKNSVGSRKRKRKAGVKKKNSSSSRLELVKCKEEVEISGDEVKENGTGTKRSRLDVFEYTEDDLVDYKTVKKEIETARSRGAETDGKKCSKSGKKNNPSVKRNKGVDRTAIVKCEIEEEEPILSASRSKEESNVSPKHLIRVEDETGDAVDPKKVDQSEKTFEHSEADENRSLKSVENSIGRRTRSSVKLENSSENLYSLKVAQEENRLPKRLLAKKNERHLRTVDKDTNLQLGLETVDTYPSEKKERNKGKQTSKFKRGLSSKFPRKHKPNMEKQLIRDQIIKMVESAGWKIDYRPRSYKDYSDAVYIDLAGAVYWSILRAYYALQKQWESMESDQKHYRDGFSFTPIPNEVLDKLTRRTKKRIEREQSWKGKAGKRVKDAEGKIEKKSNGNKLVKMRIKREQKLKGKAGKGIKEAKEKIEKKSTDGKKVKKSKSNSMNGKSLKAKLKKNGLNQNRVKRPASIRKSGTLGNAVPSGLPVPAESFKASLGSDADLLQGRKTKSRRGYALLVRKSDKEVNSEGDQLAYLGKRTVLSWLIDSEVVPLGGKVQYMNKKRTRSLFEGLITRDGINCGCCSEIVTISEFQTHAKRKLRQPCHNLYVETGVPLFQCQIDAWNKQLESEGNGFHRIDISSDDPNDDTCGICGDGGDLICCDGCPSTFHLHCLAIQALPKGDWHCFNCCCKFCGIIGCSNSEGDDKSILNLLTCSLCEEKYHGSCVLQRNAVPVADSLCSSSCGPKCRELSERLQKLLGVKHELEESFSWTIIQRFNIESEASLSGLPEKVECNSKLALALSVMDECFLPTIDERSGINLIRNVVYNCGSNFHRLNFSGFYTYVLERDDEIIAAATIRLHGTSFAEMPFIGTRHIYRRQGMCRRLLDAIELSLSSLNVEKLVIPAISELMDTWTKVFGFSPLEESCKHEVRSSNMIVFPGIDLLQKILLKCSSAEVITDGSVLKAIELESSNHITTEAICNSDRGSVQLVNLDSDATGIIDEVFISKIGFQAPDGLVHDTSDASNPSYVPSELVSHLTEAETLCLNSRSQHETKSETNPLLAEAIENPTMNSSVEPNLQDSIQCAVDDTQTVNIKVDDLPSLAETSFQHKMDVPNECQDLNAPEGVTECYKSQSRDESSISSTETNSLQAEAIENPTMNSSVEPNLQDSIEGALDDTQNVNIRVDDRPSLAETSYQQKMDVPNEGLDLNAPEGLTECYKSQSRDESSTSSTEPQSLITEAENGSLKYSCLKCGAHESVDGAISDVQVVIMNINGVESTIKSFGGTAGQQKTEVNGHG</sequence>
<dbReference type="InterPro" id="IPR013083">
    <property type="entry name" value="Znf_RING/FYVE/PHD"/>
</dbReference>
<evidence type="ECO:0000256" key="4">
    <source>
        <dbReference type="ARBA" id="ARBA00022833"/>
    </source>
</evidence>
<dbReference type="InterPro" id="IPR019787">
    <property type="entry name" value="Znf_PHD-finger"/>
</dbReference>
<keyword evidence="3 6" id="KW-0863">Zinc-finger</keyword>
<evidence type="ECO:0000256" key="3">
    <source>
        <dbReference type="ARBA" id="ARBA00022771"/>
    </source>
</evidence>
<feature type="compositionally biased region" description="Basic and acidic residues" evidence="7">
    <location>
        <begin position="507"/>
        <end position="523"/>
    </location>
</feature>
<dbReference type="GO" id="GO:0005634">
    <property type="term" value="C:nucleus"/>
    <property type="evidence" value="ECO:0007669"/>
    <property type="project" value="UniProtKB-SubCell"/>
</dbReference>
<evidence type="ECO:0000256" key="5">
    <source>
        <dbReference type="ARBA" id="ARBA00023242"/>
    </source>
</evidence>
<keyword evidence="2" id="KW-0479">Metal-binding</keyword>
<feature type="domain" description="N-acetyltransferase" evidence="9">
    <location>
        <begin position="874"/>
        <end position="1023"/>
    </location>
</feature>
<evidence type="ECO:0000259" key="8">
    <source>
        <dbReference type="PROSITE" id="PS50016"/>
    </source>
</evidence>
<dbReference type="InterPro" id="IPR016181">
    <property type="entry name" value="Acyl_CoA_acyltransferase"/>
</dbReference>
<comment type="subcellular location">
    <subcellularLocation>
        <location evidence="1">Nucleus</location>
    </subcellularLocation>
</comment>
<dbReference type="EMBL" id="JABWDY010018794">
    <property type="protein sequence ID" value="KAF5194369.1"/>
    <property type="molecule type" value="Genomic_DNA"/>
</dbReference>
<evidence type="ECO:0000313" key="11">
    <source>
        <dbReference type="Proteomes" id="UP000554482"/>
    </source>
</evidence>
<feature type="region of interest" description="Disordered" evidence="7">
    <location>
        <begin position="26"/>
        <end position="120"/>
    </location>
</feature>
<dbReference type="CDD" id="cd15532">
    <property type="entry name" value="PHD2_CHD_II"/>
    <property type="match status" value="1"/>
</dbReference>
<dbReference type="OrthoDB" id="429143at2759"/>
<dbReference type="InterPro" id="IPR056511">
    <property type="entry name" value="IDM1_C"/>
</dbReference>
<dbReference type="PANTHER" id="PTHR46309:SF1">
    <property type="entry name" value="PHD FINGER PROTEIN 12"/>
    <property type="match status" value="1"/>
</dbReference>
<feature type="compositionally biased region" description="Basic residues" evidence="7">
    <location>
        <begin position="101"/>
        <end position="114"/>
    </location>
</feature>
<keyword evidence="10" id="KW-0012">Acyltransferase</keyword>
<dbReference type="InterPro" id="IPR011011">
    <property type="entry name" value="Znf_FYVE_PHD"/>
</dbReference>
<comment type="caution">
    <text evidence="10">The sequence shown here is derived from an EMBL/GenBank/DDBJ whole genome shotgun (WGS) entry which is preliminary data.</text>
</comment>
<dbReference type="GO" id="GO:0003714">
    <property type="term" value="F:transcription corepressor activity"/>
    <property type="evidence" value="ECO:0007669"/>
    <property type="project" value="InterPro"/>
</dbReference>
<name>A0A7J6WAG7_THATH</name>
<dbReference type="PROSITE" id="PS50016">
    <property type="entry name" value="ZF_PHD_2"/>
    <property type="match status" value="1"/>
</dbReference>
<dbReference type="GO" id="GO:0016747">
    <property type="term" value="F:acyltransferase activity, transferring groups other than amino-acyl groups"/>
    <property type="evidence" value="ECO:0007669"/>
    <property type="project" value="InterPro"/>
</dbReference>
<feature type="region of interest" description="Disordered" evidence="7">
    <location>
        <begin position="500"/>
        <end position="571"/>
    </location>
</feature>
<evidence type="ECO:0000256" key="2">
    <source>
        <dbReference type="ARBA" id="ARBA00022723"/>
    </source>
</evidence>
<feature type="compositionally biased region" description="Gly residues" evidence="7">
    <location>
        <begin position="33"/>
        <end position="46"/>
    </location>
</feature>
<dbReference type="Gene3D" id="3.30.40.10">
    <property type="entry name" value="Zinc/RING finger domain, C3HC4 (zinc finger)"/>
    <property type="match status" value="1"/>
</dbReference>
<evidence type="ECO:0000256" key="6">
    <source>
        <dbReference type="PROSITE-ProRule" id="PRU00146"/>
    </source>
</evidence>
<dbReference type="Pfam" id="PF23209">
    <property type="entry name" value="IDM1_C"/>
    <property type="match status" value="1"/>
</dbReference>
<dbReference type="GO" id="GO:0008270">
    <property type="term" value="F:zinc ion binding"/>
    <property type="evidence" value="ECO:0007669"/>
    <property type="project" value="UniProtKB-KW"/>
</dbReference>
<evidence type="ECO:0000313" key="10">
    <source>
        <dbReference type="EMBL" id="KAF5194369.1"/>
    </source>
</evidence>
<dbReference type="GO" id="GO:0006357">
    <property type="term" value="P:regulation of transcription by RNA polymerase II"/>
    <property type="evidence" value="ECO:0007669"/>
    <property type="project" value="TreeGrafter"/>
</dbReference>
<keyword evidence="4" id="KW-0862">Zinc</keyword>
<evidence type="ECO:0000259" key="9">
    <source>
        <dbReference type="PROSITE" id="PS51186"/>
    </source>
</evidence>
<accession>A0A7J6WAG7</accession>
<dbReference type="SMART" id="SM00249">
    <property type="entry name" value="PHD"/>
    <property type="match status" value="2"/>
</dbReference>
<dbReference type="SUPFAM" id="SSF57903">
    <property type="entry name" value="FYVE/PHD zinc finger"/>
    <property type="match status" value="1"/>
</dbReference>
<feature type="region of interest" description="Disordered" evidence="7">
    <location>
        <begin position="333"/>
        <end position="362"/>
    </location>
</feature>
<feature type="region of interest" description="Disordered" evidence="7">
    <location>
        <begin position="172"/>
        <end position="200"/>
    </location>
</feature>
<feature type="compositionally biased region" description="Basic and acidic residues" evidence="7">
    <location>
        <begin position="47"/>
        <end position="56"/>
    </location>
</feature>
<dbReference type="InterPro" id="IPR042163">
    <property type="entry name" value="PHF12"/>
</dbReference>
<dbReference type="Proteomes" id="UP000554482">
    <property type="component" value="Unassembled WGS sequence"/>
</dbReference>
<feature type="compositionally biased region" description="Basic and acidic residues" evidence="7">
    <location>
        <begin position="172"/>
        <end position="182"/>
    </location>
</feature>
<dbReference type="Gene3D" id="3.40.630.30">
    <property type="match status" value="1"/>
</dbReference>
<dbReference type="PROSITE" id="PS51186">
    <property type="entry name" value="GNAT"/>
    <property type="match status" value="1"/>
</dbReference>
<feature type="region of interest" description="Disordered" evidence="7">
    <location>
        <begin position="215"/>
        <end position="285"/>
    </location>
</feature>
<keyword evidence="10" id="KW-0808">Transferase</keyword>